<feature type="region of interest" description="Disordered" evidence="1">
    <location>
        <begin position="1"/>
        <end position="93"/>
    </location>
</feature>
<protein>
    <submittedName>
        <fullName evidence="2">Uncharacterized protein</fullName>
    </submittedName>
</protein>
<evidence type="ECO:0000313" key="3">
    <source>
        <dbReference type="Proteomes" id="UP000806378"/>
    </source>
</evidence>
<dbReference type="EMBL" id="MU103421">
    <property type="protein sequence ID" value="KAF7845666.1"/>
    <property type="molecule type" value="Genomic_DNA"/>
</dbReference>
<comment type="caution">
    <text evidence="2">The sequence shown here is derived from an EMBL/GenBank/DDBJ whole genome shotgun (WGS) entry which is preliminary data.</text>
</comment>
<organism evidence="2 3">
    <name type="scientific">Corymbia citriodora subsp. variegata</name>
    <dbReference type="NCBI Taxonomy" id="360336"/>
    <lineage>
        <taxon>Eukaryota</taxon>
        <taxon>Viridiplantae</taxon>
        <taxon>Streptophyta</taxon>
        <taxon>Embryophyta</taxon>
        <taxon>Tracheophyta</taxon>
        <taxon>Spermatophyta</taxon>
        <taxon>Magnoliopsida</taxon>
        <taxon>eudicotyledons</taxon>
        <taxon>Gunneridae</taxon>
        <taxon>Pentapetalae</taxon>
        <taxon>rosids</taxon>
        <taxon>malvids</taxon>
        <taxon>Myrtales</taxon>
        <taxon>Myrtaceae</taxon>
        <taxon>Myrtoideae</taxon>
        <taxon>Eucalypteae</taxon>
        <taxon>Corymbia</taxon>
    </lineage>
</organism>
<evidence type="ECO:0000256" key="1">
    <source>
        <dbReference type="SAM" id="MobiDB-lite"/>
    </source>
</evidence>
<sequence>MDKEKKEREEAEKEKAERLEKISSQFDDAASQWEKDKSDIRDMSRGDVNDGKSHLLKEGKDGKAHIVDPLEEIPVLGGKRKRPGRGPENGDTL</sequence>
<feature type="compositionally biased region" description="Basic and acidic residues" evidence="1">
    <location>
        <begin position="33"/>
        <end position="68"/>
    </location>
</feature>
<dbReference type="Proteomes" id="UP000806378">
    <property type="component" value="Unassembled WGS sequence"/>
</dbReference>
<dbReference type="OrthoDB" id="204164at2759"/>
<accession>A0A8T0CHU9</accession>
<evidence type="ECO:0000313" key="2">
    <source>
        <dbReference type="EMBL" id="KAF7845666.1"/>
    </source>
</evidence>
<feature type="compositionally biased region" description="Basic and acidic residues" evidence="1">
    <location>
        <begin position="1"/>
        <end position="21"/>
    </location>
</feature>
<name>A0A8T0CHU9_CORYI</name>
<dbReference type="AlphaFoldDB" id="A0A8T0CHU9"/>
<reference evidence="2" key="1">
    <citation type="submission" date="2020-05" db="EMBL/GenBank/DDBJ databases">
        <title>WGS assembly of Corymbia citriodora subspecies variegata.</title>
        <authorList>
            <person name="Barry K."/>
            <person name="Hundley H."/>
            <person name="Shu S."/>
            <person name="Jenkins J."/>
            <person name="Grimwood J."/>
            <person name="Baten A."/>
        </authorList>
    </citation>
    <scope>NUCLEOTIDE SEQUENCE</scope>
    <source>
        <strain evidence="2">CV2-018</strain>
    </source>
</reference>
<proteinExistence type="predicted"/>
<gene>
    <name evidence="2" type="ORF">BT93_L1350</name>
</gene>
<dbReference type="Gramene" id="rna-gnl|WGS:JABURB|Cocit.L1350.1">
    <property type="protein sequence ID" value="cds-KAF7845666.1"/>
    <property type="gene ID" value="gene-BT93_L1350"/>
</dbReference>
<keyword evidence="3" id="KW-1185">Reference proteome</keyword>